<dbReference type="InterPro" id="IPR006151">
    <property type="entry name" value="Shikm_DH/Glu-tRNA_Rdtase"/>
</dbReference>
<dbReference type="GO" id="GO:0019632">
    <property type="term" value="P:shikimate metabolic process"/>
    <property type="evidence" value="ECO:0007669"/>
    <property type="project" value="InterPro"/>
</dbReference>
<accession>A0A6I3RZJ4</accession>
<evidence type="ECO:0000259" key="10">
    <source>
        <dbReference type="Pfam" id="PF08501"/>
    </source>
</evidence>
<comment type="subunit">
    <text evidence="8">Homodimer.</text>
</comment>
<feature type="binding site" evidence="8">
    <location>
        <begin position="17"/>
        <end position="19"/>
    </location>
    <ligand>
        <name>shikimate</name>
        <dbReference type="ChEBI" id="CHEBI:36208"/>
    </ligand>
</feature>
<organism evidence="12 13">
    <name type="scientific">Parasutterella excrementihominis</name>
    <dbReference type="NCBI Taxonomy" id="487175"/>
    <lineage>
        <taxon>Bacteria</taxon>
        <taxon>Pseudomonadati</taxon>
        <taxon>Pseudomonadota</taxon>
        <taxon>Betaproteobacteria</taxon>
        <taxon>Burkholderiales</taxon>
        <taxon>Sutterellaceae</taxon>
        <taxon>Parasutterella</taxon>
    </lineage>
</organism>
<gene>
    <name evidence="8 12" type="primary">aroE</name>
    <name evidence="12" type="ORF">GMD42_09615</name>
</gene>
<dbReference type="EC" id="1.1.1.25" evidence="2 8"/>
<dbReference type="GeneID" id="43348157"/>
<dbReference type="NCBIfam" id="TIGR00507">
    <property type="entry name" value="aroE"/>
    <property type="match status" value="1"/>
</dbReference>
<evidence type="ECO:0000313" key="13">
    <source>
        <dbReference type="Proteomes" id="UP000462362"/>
    </source>
</evidence>
<dbReference type="PANTHER" id="PTHR21089:SF1">
    <property type="entry name" value="BIFUNCTIONAL 3-DEHYDROQUINATE DEHYDRATASE_SHIKIMATE DEHYDROGENASE, CHLOROPLASTIC"/>
    <property type="match status" value="1"/>
</dbReference>
<proteinExistence type="inferred from homology"/>
<dbReference type="Gene3D" id="3.40.50.10860">
    <property type="entry name" value="Leucine Dehydrogenase, chain A, domain 1"/>
    <property type="match status" value="1"/>
</dbReference>
<feature type="binding site" evidence="8">
    <location>
        <position position="237"/>
    </location>
    <ligand>
        <name>NADP(+)</name>
        <dbReference type="ChEBI" id="CHEBI:58349"/>
    </ligand>
</feature>
<comment type="catalytic activity">
    <reaction evidence="7 8">
        <text>shikimate + NADP(+) = 3-dehydroshikimate + NADPH + H(+)</text>
        <dbReference type="Rhea" id="RHEA:17737"/>
        <dbReference type="ChEBI" id="CHEBI:15378"/>
        <dbReference type="ChEBI" id="CHEBI:16630"/>
        <dbReference type="ChEBI" id="CHEBI:36208"/>
        <dbReference type="ChEBI" id="CHEBI:57783"/>
        <dbReference type="ChEBI" id="CHEBI:58349"/>
        <dbReference type="EC" id="1.1.1.25"/>
    </reaction>
</comment>
<dbReference type="InterPro" id="IPR036291">
    <property type="entry name" value="NAD(P)-bd_dom_sf"/>
</dbReference>
<sequence length="275" mass="30215">MKQVTKLGVMGNPIGHSLSPEIHLMFAKQFGDEISYDKVEIPLGEFESAIGEMIDEGYHGLNVTIPFKLDAFRCSTKCSSQARQSRAVNTLTFQNNKILGENTDGTGFIRDLEERLKFFVEHKKILILGAGGGVRGILPALMERMPKSVTVANRSVARAQELCDEFGIQSILYDETGSESYDLIVNATPTSLQNKAPLVSPFAFDGCELAYDLVYAAKPTPFMELAKQGGARHASDGLGMLVEQAADSYEIWMGHRPGTQDVYAKLRETLDKSAK</sequence>
<evidence type="ECO:0000259" key="11">
    <source>
        <dbReference type="Pfam" id="PF18317"/>
    </source>
</evidence>
<comment type="caution">
    <text evidence="12">The sequence shown here is derived from an EMBL/GenBank/DDBJ whole genome shotgun (WGS) entry which is preliminary data.</text>
</comment>
<dbReference type="GO" id="GO:0008652">
    <property type="term" value="P:amino acid biosynthetic process"/>
    <property type="evidence" value="ECO:0007669"/>
    <property type="project" value="UniProtKB-KW"/>
</dbReference>
<dbReference type="EMBL" id="WNCL01000033">
    <property type="protein sequence ID" value="MTU43868.1"/>
    <property type="molecule type" value="Genomic_DNA"/>
</dbReference>
<dbReference type="Proteomes" id="UP000462362">
    <property type="component" value="Unassembled WGS sequence"/>
</dbReference>
<feature type="domain" description="Quinate/shikimate 5-dehydrogenase/glutamyl-tRNA reductase" evidence="9">
    <location>
        <begin position="120"/>
        <end position="188"/>
    </location>
</feature>
<reference evidence="12 13" key="1">
    <citation type="journal article" date="2019" name="Nat. Med.">
        <title>A library of human gut bacterial isolates paired with longitudinal multiomics data enables mechanistic microbiome research.</title>
        <authorList>
            <person name="Poyet M."/>
            <person name="Groussin M."/>
            <person name="Gibbons S.M."/>
            <person name="Avila-Pacheco J."/>
            <person name="Jiang X."/>
            <person name="Kearney S.M."/>
            <person name="Perrotta A.R."/>
            <person name="Berdy B."/>
            <person name="Zhao S."/>
            <person name="Lieberman T.D."/>
            <person name="Swanson P.K."/>
            <person name="Smith M."/>
            <person name="Roesemann S."/>
            <person name="Alexander J.E."/>
            <person name="Rich S.A."/>
            <person name="Livny J."/>
            <person name="Vlamakis H."/>
            <person name="Clish C."/>
            <person name="Bullock K."/>
            <person name="Deik A."/>
            <person name="Scott J."/>
            <person name="Pierce K.A."/>
            <person name="Xavier R.J."/>
            <person name="Alm E.J."/>
        </authorList>
    </citation>
    <scope>NUCLEOTIDE SEQUENCE [LARGE SCALE GENOMIC DNA]</scope>
    <source>
        <strain evidence="12 13">BIOML-A2</strain>
    </source>
</reference>
<comment type="similarity">
    <text evidence="8">Belongs to the shikimate dehydrogenase family.</text>
</comment>
<dbReference type="InterPro" id="IPR041121">
    <property type="entry name" value="SDH_C"/>
</dbReference>
<dbReference type="UniPathway" id="UPA00053">
    <property type="reaction ID" value="UER00087"/>
</dbReference>
<dbReference type="Pfam" id="PF08501">
    <property type="entry name" value="Shikimate_dh_N"/>
    <property type="match status" value="1"/>
</dbReference>
<keyword evidence="4 8" id="KW-0521">NADP</keyword>
<keyword evidence="5 8" id="KW-0560">Oxidoreductase</keyword>
<dbReference type="GO" id="GO:0050661">
    <property type="term" value="F:NADP binding"/>
    <property type="evidence" value="ECO:0007669"/>
    <property type="project" value="InterPro"/>
</dbReference>
<feature type="domain" description="Shikimate dehydrogenase substrate binding N-terminal" evidence="10">
    <location>
        <begin position="9"/>
        <end position="91"/>
    </location>
</feature>
<dbReference type="SUPFAM" id="SSF53223">
    <property type="entry name" value="Aminoacid dehydrogenase-like, N-terminal domain"/>
    <property type="match status" value="1"/>
</dbReference>
<protein>
    <recommendedName>
        <fullName evidence="2 8">Shikimate dehydrogenase (NADP(+))</fullName>
        <shortName evidence="8">SDH</shortName>
        <ecNumber evidence="2 8">1.1.1.25</ecNumber>
    </recommendedName>
</protein>
<feature type="binding site" evidence="8">
    <location>
        <position position="215"/>
    </location>
    <ligand>
        <name>shikimate</name>
        <dbReference type="ChEBI" id="CHEBI:36208"/>
    </ligand>
</feature>
<keyword evidence="3 8" id="KW-0028">Amino-acid biosynthesis</keyword>
<dbReference type="InterPro" id="IPR046346">
    <property type="entry name" value="Aminoacid_DH-like_N_sf"/>
</dbReference>
<evidence type="ECO:0000256" key="6">
    <source>
        <dbReference type="ARBA" id="ARBA00023141"/>
    </source>
</evidence>
<dbReference type="InterPro" id="IPR013708">
    <property type="entry name" value="Shikimate_DH-bd_N"/>
</dbReference>
<dbReference type="AlphaFoldDB" id="A0A6I3RZJ4"/>
<evidence type="ECO:0000256" key="3">
    <source>
        <dbReference type="ARBA" id="ARBA00022605"/>
    </source>
</evidence>
<comment type="function">
    <text evidence="8">Involved in the biosynthesis of the chorismate, which leads to the biosynthesis of aromatic amino acids. Catalyzes the reversible NADPH linked reduction of 3-dehydroshikimate (DHSA) to yield shikimate (SA).</text>
</comment>
<feature type="binding site" evidence="8">
    <location>
        <position position="244"/>
    </location>
    <ligand>
        <name>shikimate</name>
        <dbReference type="ChEBI" id="CHEBI:36208"/>
    </ligand>
</feature>
<evidence type="ECO:0000256" key="2">
    <source>
        <dbReference type="ARBA" id="ARBA00012962"/>
    </source>
</evidence>
<dbReference type="InterPro" id="IPR011342">
    <property type="entry name" value="Shikimate_DH"/>
</dbReference>
<dbReference type="SUPFAM" id="SSF51735">
    <property type="entry name" value="NAD(P)-binding Rossmann-fold domains"/>
    <property type="match status" value="1"/>
</dbReference>
<name>A0A6I3RZJ4_9BURK</name>
<dbReference type="InterPro" id="IPR022893">
    <property type="entry name" value="Shikimate_DH_fam"/>
</dbReference>
<dbReference type="RefSeq" id="WP_008810657.1">
    <property type="nucleotide sequence ID" value="NZ_CAJUON010000004.1"/>
</dbReference>
<comment type="caution">
    <text evidence="8">Lacks conserved residue(s) required for the propagation of feature annotation.</text>
</comment>
<dbReference type="GO" id="GO:0005829">
    <property type="term" value="C:cytosol"/>
    <property type="evidence" value="ECO:0007669"/>
    <property type="project" value="TreeGrafter"/>
</dbReference>
<dbReference type="GO" id="GO:0004764">
    <property type="term" value="F:shikimate 3-dehydrogenase (NADP+) activity"/>
    <property type="evidence" value="ECO:0007669"/>
    <property type="project" value="UniProtKB-UniRule"/>
</dbReference>
<feature type="binding site" evidence="8">
    <location>
        <position position="64"/>
    </location>
    <ligand>
        <name>shikimate</name>
        <dbReference type="ChEBI" id="CHEBI:36208"/>
    </ligand>
</feature>
<dbReference type="Pfam" id="PF18317">
    <property type="entry name" value="SDH_C"/>
    <property type="match status" value="1"/>
</dbReference>
<comment type="pathway">
    <text evidence="1 8">Metabolic intermediate biosynthesis; chorismate biosynthesis; chorismate from D-erythrose 4-phosphate and phosphoenolpyruvate: step 4/7.</text>
</comment>
<dbReference type="GO" id="GO:0009073">
    <property type="term" value="P:aromatic amino acid family biosynthetic process"/>
    <property type="evidence" value="ECO:0007669"/>
    <property type="project" value="UniProtKB-KW"/>
</dbReference>
<evidence type="ECO:0000256" key="1">
    <source>
        <dbReference type="ARBA" id="ARBA00004871"/>
    </source>
</evidence>
<dbReference type="Gene3D" id="3.40.50.720">
    <property type="entry name" value="NAD(P)-binding Rossmann-like Domain"/>
    <property type="match status" value="1"/>
</dbReference>
<dbReference type="PANTHER" id="PTHR21089">
    <property type="entry name" value="SHIKIMATE DEHYDROGENASE"/>
    <property type="match status" value="1"/>
</dbReference>
<keyword evidence="6 8" id="KW-0057">Aromatic amino acid biosynthesis</keyword>
<feature type="domain" description="SDH C-terminal" evidence="11">
    <location>
        <begin position="237"/>
        <end position="267"/>
    </location>
</feature>
<evidence type="ECO:0000256" key="5">
    <source>
        <dbReference type="ARBA" id="ARBA00023002"/>
    </source>
</evidence>
<dbReference type="GO" id="GO:0009423">
    <property type="term" value="P:chorismate biosynthetic process"/>
    <property type="evidence" value="ECO:0007669"/>
    <property type="project" value="UniProtKB-UniRule"/>
</dbReference>
<feature type="binding site" evidence="8">
    <location>
        <position position="89"/>
    </location>
    <ligand>
        <name>shikimate</name>
        <dbReference type="ChEBI" id="CHEBI:36208"/>
    </ligand>
</feature>
<feature type="binding site" evidence="8">
    <location>
        <position position="213"/>
    </location>
    <ligand>
        <name>NADP(+)</name>
        <dbReference type="ChEBI" id="CHEBI:58349"/>
    </ligand>
</feature>
<evidence type="ECO:0000256" key="7">
    <source>
        <dbReference type="ARBA" id="ARBA00049442"/>
    </source>
</evidence>
<dbReference type="NCBIfam" id="NF001310">
    <property type="entry name" value="PRK00258.1-2"/>
    <property type="match status" value="1"/>
</dbReference>
<dbReference type="CDD" id="cd01065">
    <property type="entry name" value="NAD_bind_Shikimate_DH"/>
    <property type="match status" value="1"/>
</dbReference>
<feature type="active site" description="Proton acceptor" evidence="8">
    <location>
        <position position="68"/>
    </location>
</feature>
<evidence type="ECO:0000256" key="4">
    <source>
        <dbReference type="ARBA" id="ARBA00022857"/>
    </source>
</evidence>
<dbReference type="Pfam" id="PF01488">
    <property type="entry name" value="Shikimate_DH"/>
    <property type="match status" value="1"/>
</dbReference>
<evidence type="ECO:0000313" key="12">
    <source>
        <dbReference type="EMBL" id="MTU43868.1"/>
    </source>
</evidence>
<dbReference type="HAMAP" id="MF_00222">
    <property type="entry name" value="Shikimate_DH_AroE"/>
    <property type="match status" value="1"/>
</dbReference>
<feature type="binding site" evidence="8">
    <location>
        <position position="104"/>
    </location>
    <ligand>
        <name>shikimate</name>
        <dbReference type="ChEBI" id="CHEBI:36208"/>
    </ligand>
</feature>
<evidence type="ECO:0000256" key="8">
    <source>
        <dbReference type="HAMAP-Rule" id="MF_00222"/>
    </source>
</evidence>
<evidence type="ECO:0000259" key="9">
    <source>
        <dbReference type="Pfam" id="PF01488"/>
    </source>
</evidence>